<gene>
    <name evidence="3" type="ORF">D0Y65_011868</name>
</gene>
<feature type="compositionally biased region" description="Polar residues" evidence="2">
    <location>
        <begin position="148"/>
        <end position="161"/>
    </location>
</feature>
<evidence type="ECO:0000256" key="1">
    <source>
        <dbReference type="PROSITE-ProRule" id="PRU00339"/>
    </source>
</evidence>
<feature type="region of interest" description="Disordered" evidence="2">
    <location>
        <begin position="136"/>
        <end position="161"/>
    </location>
</feature>
<feature type="region of interest" description="Disordered" evidence="2">
    <location>
        <begin position="705"/>
        <end position="747"/>
    </location>
</feature>
<feature type="repeat" description="TPR" evidence="1">
    <location>
        <begin position="327"/>
        <end position="360"/>
    </location>
</feature>
<keyword evidence="1" id="KW-0802">TPR repeat</keyword>
<sequence>MAPPPPPPAAAATSERVDLARLCASKDWSKAIRVLDSLISHSNAIQDLCNRAFCYSKLELHKHVIRDCDRALQLDPTRLQAYILKGSALSVLGRQENALLVWEQGYEHALHQSADLKQLLELEELIETAKQGKNTLCESENHRPPPQTKSDSLSNGSSSETLKIQDTLGTPAELCGDATGDKSETCLNSADNSDLKHESHDEDRDSNKSDGQVNGSPDVLDILSYNSESCNDSSDASESSEKVSTNSGDSSNIPEIFRNPISKFIFSDERKGEARKNKKFCIAQISNTNSISVDFRLSRGIAEVNEGKYAHAISIFDQILKKDPAYPEALIGRGTAYAFQRELDAAIADFTKAIQFNPLAGEAWKRRGQARAALGEFVEAIEDLTKALEFEPDTADILHERGIVNFKFKEFDAAVEDLSACVKLDKDNTSAYTYLGLALSSIGEYKKAEEAHLKSLQLDKNFLEAWAHLTQFYQDLAKPTKAQECINKMLQIDGRFARANHLRGLLFHAMGEHRKAIKDLTMGLSIDGSNIECLYLRASCYHAVGQYKEAVKDYDAALDLELDSMDKFVLQCLAFYQKEIALYTASKFNGDFCWFDIDGDIDALFKEYWCKKLHPKNVCEKVFRQPPLRESLRKGKLKKQEFTITKQKASLLQASDSIGMKIQYDCPGFLPNRRQHRMAGLAAIEIAQKVSKAWRSLHAEWKYSNKGNSKNGRRARRRERINMPSQNRGGAGCSTSSTSVTSSNGTVDDRLSSRTLSWHNVYSLAVRWRQISEPCDPVVWVNKLRYPFYGLSILSE</sequence>
<dbReference type="SUPFAM" id="SSF48452">
    <property type="entry name" value="TPR-like"/>
    <property type="match status" value="1"/>
</dbReference>
<name>A0A445KLR7_GLYSO</name>
<feature type="compositionally biased region" description="Polar residues" evidence="2">
    <location>
        <begin position="242"/>
        <end position="253"/>
    </location>
</feature>
<feature type="compositionally biased region" description="Low complexity" evidence="2">
    <location>
        <begin position="733"/>
        <end position="746"/>
    </location>
</feature>
<protein>
    <submittedName>
        <fullName evidence="3">Suppressor of RPS4-RLD 1 isoform B</fullName>
    </submittedName>
</protein>
<keyword evidence="4" id="KW-1185">Reference proteome</keyword>
<feature type="repeat" description="TPR" evidence="1">
    <location>
        <begin position="361"/>
        <end position="394"/>
    </location>
</feature>
<evidence type="ECO:0000256" key="2">
    <source>
        <dbReference type="SAM" id="MobiDB-lite"/>
    </source>
</evidence>
<dbReference type="EMBL" id="QZWG01000005">
    <property type="protein sequence ID" value="RZC11830.1"/>
    <property type="molecule type" value="Genomic_DNA"/>
</dbReference>
<reference evidence="3 4" key="1">
    <citation type="submission" date="2018-09" db="EMBL/GenBank/DDBJ databases">
        <title>A high-quality reference genome of wild soybean provides a powerful tool to mine soybean genomes.</title>
        <authorList>
            <person name="Xie M."/>
            <person name="Chung C.Y.L."/>
            <person name="Li M.-W."/>
            <person name="Wong F.-L."/>
            <person name="Chan T.-F."/>
            <person name="Lam H.-M."/>
        </authorList>
    </citation>
    <scope>NUCLEOTIDE SEQUENCE [LARGE SCALE GENOMIC DNA]</scope>
    <source>
        <strain evidence="4">cv. W05</strain>
        <tissue evidence="3">Hypocotyl of etiolated seedlings</tissue>
    </source>
</reference>
<feature type="repeat" description="TPR" evidence="1">
    <location>
        <begin position="395"/>
        <end position="428"/>
    </location>
</feature>
<dbReference type="Pfam" id="PF13432">
    <property type="entry name" value="TPR_16"/>
    <property type="match status" value="1"/>
</dbReference>
<dbReference type="GO" id="GO:0045892">
    <property type="term" value="P:negative regulation of DNA-templated transcription"/>
    <property type="evidence" value="ECO:0007669"/>
    <property type="project" value="InterPro"/>
</dbReference>
<dbReference type="SMART" id="SM00028">
    <property type="entry name" value="TPR"/>
    <property type="match status" value="10"/>
</dbReference>
<feature type="compositionally biased region" description="Basic and acidic residues" evidence="2">
    <location>
        <begin position="193"/>
        <end position="208"/>
    </location>
</feature>
<dbReference type="Pfam" id="PF00515">
    <property type="entry name" value="TPR_1"/>
    <property type="match status" value="1"/>
</dbReference>
<feature type="repeat" description="TPR" evidence="1">
    <location>
        <begin position="429"/>
        <end position="462"/>
    </location>
</feature>
<dbReference type="InterPro" id="IPR044650">
    <property type="entry name" value="SRFR1-like"/>
</dbReference>
<proteinExistence type="predicted"/>
<dbReference type="Proteomes" id="UP000289340">
    <property type="component" value="Chromosome 5"/>
</dbReference>
<feature type="compositionally biased region" description="Low complexity" evidence="2">
    <location>
        <begin position="226"/>
        <end position="237"/>
    </location>
</feature>
<comment type="caution">
    <text evidence="3">The sequence shown here is derived from an EMBL/GenBank/DDBJ whole genome shotgun (WGS) entry which is preliminary data.</text>
</comment>
<dbReference type="PROSITE" id="PS50005">
    <property type="entry name" value="TPR"/>
    <property type="match status" value="5"/>
</dbReference>
<feature type="region of interest" description="Disordered" evidence="2">
    <location>
        <begin position="186"/>
        <end position="254"/>
    </location>
</feature>
<dbReference type="InterPro" id="IPR019734">
    <property type="entry name" value="TPR_rpt"/>
</dbReference>
<evidence type="ECO:0000313" key="3">
    <source>
        <dbReference type="EMBL" id="RZC11830.1"/>
    </source>
</evidence>
<evidence type="ECO:0000313" key="4">
    <source>
        <dbReference type="Proteomes" id="UP000289340"/>
    </source>
</evidence>
<dbReference type="Pfam" id="PF13181">
    <property type="entry name" value="TPR_8"/>
    <property type="match status" value="1"/>
</dbReference>
<accession>A0A445KLR7</accession>
<feature type="repeat" description="TPR" evidence="1">
    <location>
        <begin position="531"/>
        <end position="564"/>
    </location>
</feature>
<dbReference type="PANTHER" id="PTHR44749">
    <property type="entry name" value="SUPPRESSOR OF RPS4-RLD 1"/>
    <property type="match status" value="1"/>
</dbReference>
<dbReference type="AlphaFoldDB" id="A0A445KLR7"/>
<dbReference type="PANTHER" id="PTHR44749:SF1">
    <property type="entry name" value="TETRATRICOPEPTIDE-LIKE HELICAL DOMAIN-CONTAINING PROTEIN"/>
    <property type="match status" value="1"/>
</dbReference>
<dbReference type="Gene3D" id="1.25.40.10">
    <property type="entry name" value="Tetratricopeptide repeat domain"/>
    <property type="match status" value="4"/>
</dbReference>
<organism evidence="3 4">
    <name type="scientific">Glycine soja</name>
    <name type="common">Wild soybean</name>
    <dbReference type="NCBI Taxonomy" id="3848"/>
    <lineage>
        <taxon>Eukaryota</taxon>
        <taxon>Viridiplantae</taxon>
        <taxon>Streptophyta</taxon>
        <taxon>Embryophyta</taxon>
        <taxon>Tracheophyta</taxon>
        <taxon>Spermatophyta</taxon>
        <taxon>Magnoliopsida</taxon>
        <taxon>eudicotyledons</taxon>
        <taxon>Gunneridae</taxon>
        <taxon>Pentapetalae</taxon>
        <taxon>rosids</taxon>
        <taxon>fabids</taxon>
        <taxon>Fabales</taxon>
        <taxon>Fabaceae</taxon>
        <taxon>Papilionoideae</taxon>
        <taxon>50 kb inversion clade</taxon>
        <taxon>NPAAA clade</taxon>
        <taxon>indigoferoid/millettioid clade</taxon>
        <taxon>Phaseoleae</taxon>
        <taxon>Glycine</taxon>
        <taxon>Glycine subgen. Soja</taxon>
    </lineage>
</organism>
<dbReference type="InterPro" id="IPR011990">
    <property type="entry name" value="TPR-like_helical_dom_sf"/>
</dbReference>